<dbReference type="PROSITE" id="PS51257">
    <property type="entry name" value="PROKAR_LIPOPROTEIN"/>
    <property type="match status" value="1"/>
</dbReference>
<sequence length="122" mass="12339">MTYETSRLLRLAAVAAFALPLLAACGDDQQNAQEPASQPATTTGTAEPGTTTTVPPSGTASDTTTTPPAGTATEPEVGLQEEPVTPTPPGAAPGQSDEPVEGALEQTDEAIRTVPEKPDGQQ</sequence>
<proteinExistence type="predicted"/>
<evidence type="ECO:0000256" key="2">
    <source>
        <dbReference type="SAM" id="SignalP"/>
    </source>
</evidence>
<reference evidence="4" key="1">
    <citation type="journal article" date="2019" name="Int. J. Syst. Evol. Microbiol.">
        <title>The Global Catalogue of Microorganisms (GCM) 10K type strain sequencing project: providing services to taxonomists for standard genome sequencing and annotation.</title>
        <authorList>
            <consortium name="The Broad Institute Genomics Platform"/>
            <consortium name="The Broad Institute Genome Sequencing Center for Infectious Disease"/>
            <person name="Wu L."/>
            <person name="Ma J."/>
        </authorList>
    </citation>
    <scope>NUCLEOTIDE SEQUENCE [LARGE SCALE GENOMIC DNA]</scope>
    <source>
        <strain evidence="4">CGMCC 1.16275</strain>
    </source>
</reference>
<accession>A0ABW2KQF1</accession>
<evidence type="ECO:0000313" key="4">
    <source>
        <dbReference type="Proteomes" id="UP001596456"/>
    </source>
</evidence>
<name>A0ABW2KQF1_9PROT</name>
<evidence type="ECO:0000256" key="1">
    <source>
        <dbReference type="SAM" id="MobiDB-lite"/>
    </source>
</evidence>
<feature type="chain" id="PRO_5047304709" evidence="2">
    <location>
        <begin position="24"/>
        <end position="122"/>
    </location>
</feature>
<keyword evidence="4" id="KW-1185">Reference proteome</keyword>
<keyword evidence="2" id="KW-0732">Signal</keyword>
<protein>
    <submittedName>
        <fullName evidence="3">Uncharacterized protein</fullName>
    </submittedName>
</protein>
<dbReference type="RefSeq" id="WP_377355567.1">
    <property type="nucleotide sequence ID" value="NZ_JBHTCM010000004.1"/>
</dbReference>
<feature type="compositionally biased region" description="Polar residues" evidence="1">
    <location>
        <begin position="29"/>
        <end position="38"/>
    </location>
</feature>
<feature type="compositionally biased region" description="Basic and acidic residues" evidence="1">
    <location>
        <begin position="109"/>
        <end position="122"/>
    </location>
</feature>
<evidence type="ECO:0000313" key="3">
    <source>
        <dbReference type="EMBL" id="MFC7331660.1"/>
    </source>
</evidence>
<comment type="caution">
    <text evidence="3">The sequence shown here is derived from an EMBL/GenBank/DDBJ whole genome shotgun (WGS) entry which is preliminary data.</text>
</comment>
<feature type="compositionally biased region" description="Low complexity" evidence="1">
    <location>
        <begin position="39"/>
        <end position="84"/>
    </location>
</feature>
<dbReference type="EMBL" id="JBHTCM010000004">
    <property type="protein sequence ID" value="MFC7331660.1"/>
    <property type="molecule type" value="Genomic_DNA"/>
</dbReference>
<dbReference type="Proteomes" id="UP001596456">
    <property type="component" value="Unassembled WGS sequence"/>
</dbReference>
<organism evidence="3 4">
    <name type="scientific">Rhodocista pekingensis</name>
    <dbReference type="NCBI Taxonomy" id="201185"/>
    <lineage>
        <taxon>Bacteria</taxon>
        <taxon>Pseudomonadati</taxon>
        <taxon>Pseudomonadota</taxon>
        <taxon>Alphaproteobacteria</taxon>
        <taxon>Rhodospirillales</taxon>
        <taxon>Azospirillaceae</taxon>
        <taxon>Rhodocista</taxon>
    </lineage>
</organism>
<gene>
    <name evidence="3" type="ORF">ACFQPS_00665</name>
</gene>
<feature type="region of interest" description="Disordered" evidence="1">
    <location>
        <begin position="29"/>
        <end position="122"/>
    </location>
</feature>
<feature type="signal peptide" evidence="2">
    <location>
        <begin position="1"/>
        <end position="23"/>
    </location>
</feature>